<gene>
    <name evidence="1" type="ORF">ABNG04_05140</name>
</gene>
<reference evidence="1 2" key="1">
    <citation type="submission" date="2024-06" db="EMBL/GenBank/DDBJ databases">
        <title>Halorubrum miltondacostae sp. nov., a potential PHA producer isolated from an inland solar saltern in Rio Maior, Portugal.</title>
        <authorList>
            <person name="Albuquerque L."/>
            <person name="Viver T."/>
            <person name="Barroso C."/>
            <person name="Claudino R."/>
            <person name="Galvan M."/>
            <person name="Simoes G."/>
            <person name="Lobo Da Cunha A."/>
            <person name="Egas C."/>
        </authorList>
    </citation>
    <scope>NUCLEOTIDE SEQUENCE [LARGE SCALE GENOMIC DNA]</scope>
    <source>
        <strain evidence="1 2">RMP-11</strain>
    </source>
</reference>
<evidence type="ECO:0000313" key="1">
    <source>
        <dbReference type="EMBL" id="MEZ3163263.1"/>
    </source>
</evidence>
<proteinExistence type="predicted"/>
<dbReference type="EMBL" id="JBEDNY010000001">
    <property type="protein sequence ID" value="MEZ3163263.1"/>
    <property type="molecule type" value="Genomic_DNA"/>
</dbReference>
<comment type="caution">
    <text evidence="1">The sequence shown here is derived from an EMBL/GenBank/DDBJ whole genome shotgun (WGS) entry which is preliminary data.</text>
</comment>
<evidence type="ECO:0000313" key="2">
    <source>
        <dbReference type="Proteomes" id="UP001567572"/>
    </source>
</evidence>
<keyword evidence="2" id="KW-1185">Reference proteome</keyword>
<name>A0ABD5M2R0_9EURY</name>
<dbReference type="Proteomes" id="UP001567572">
    <property type="component" value="Unassembled WGS sequence"/>
</dbReference>
<accession>A0ABD5M2R0</accession>
<dbReference type="RefSeq" id="WP_371160604.1">
    <property type="nucleotide sequence ID" value="NZ_JBEDNX010000001.1"/>
</dbReference>
<sequence>MLQPATDTLRRIATGPVATADLWGPVVAPLVALVLFLLARRHLGGWSDLWRARRLVLPVVARLAGGEYDDVVDTVDDRTAVDVEAAVDELPEKTGLPLQAREYVGTIDAPPAQVRAELRSMERVYPNTLASIQFDVVDGRRVWEVGSYAYRPQGFLAVWQYHVRLTPAPDGGTRLWAHYERSALRQPVRHYNGEGWDDDRGVREIASLFASDDRFRPSDRAIDLVDRDALIA</sequence>
<organism evidence="1 2">
    <name type="scientific">Halorubrum miltondacostae</name>
    <dbReference type="NCBI Taxonomy" id="3076378"/>
    <lineage>
        <taxon>Archaea</taxon>
        <taxon>Methanobacteriati</taxon>
        <taxon>Methanobacteriota</taxon>
        <taxon>Stenosarchaea group</taxon>
        <taxon>Halobacteria</taxon>
        <taxon>Halobacteriales</taxon>
        <taxon>Haloferacaceae</taxon>
        <taxon>Halorubrum</taxon>
    </lineage>
</organism>
<protein>
    <submittedName>
        <fullName evidence="1">Uncharacterized protein</fullName>
    </submittedName>
</protein>
<dbReference type="AlphaFoldDB" id="A0ABD5M2R0"/>